<proteinExistence type="predicted"/>
<evidence type="ECO:0000256" key="1">
    <source>
        <dbReference type="ARBA" id="ARBA00001947"/>
    </source>
</evidence>
<evidence type="ECO:0000256" key="4">
    <source>
        <dbReference type="ARBA" id="ARBA00022833"/>
    </source>
</evidence>
<dbReference type="Pfam" id="PF24827">
    <property type="entry name" value="AstE_AspA_cat"/>
    <property type="match status" value="1"/>
</dbReference>
<dbReference type="AlphaFoldDB" id="A0A9X0WEX0"/>
<keyword evidence="7" id="KW-1185">Reference proteome</keyword>
<dbReference type="CDD" id="cd06256">
    <property type="entry name" value="M14_ASTE_ASPA-like"/>
    <property type="match status" value="1"/>
</dbReference>
<sequence>MLQEFDQLPSGILDATSHELNALLGAPTLIHLPGAREPALFVSVLLHGNEPVGWDAVRALLSERLARYGEPRLPRALSLFIGNVSAAAAGVRHLPGQPDYNRVWPGTHLPHTPEHDLMARVVDIMARRGIFASLDLHNNTGLNPHYACINRIDHRFLNLASLFGRTLVYFIRPTGVQSLAMAELGPSVTVECGKVGEKQGVEHARRFIDAALHLARISPHPVAPQDIDLFHTVAQVKIRDEVAFAFAPDEAALQLSPSLEQLNFCELPAGMAFGRIAQGTDILLDVRDEQGRDVGSQFFHVQGQELRLRQSVMPSMLTRNEVVIRQDCLCYLMERYSAHLPPEGQG</sequence>
<reference evidence="6 7" key="1">
    <citation type="journal article" date="2020" name="Microorganisms">
        <title>Osmotic Adaptation and Compatible Solute Biosynthesis of Phototrophic Bacteria as Revealed from Genome Analyses.</title>
        <authorList>
            <person name="Imhoff J.F."/>
            <person name="Rahn T."/>
            <person name="Kunzel S."/>
            <person name="Keller A."/>
            <person name="Neulinger S.C."/>
        </authorList>
    </citation>
    <scope>NUCLEOTIDE SEQUENCE [LARGE SCALE GENOMIC DNA]</scope>
    <source>
        <strain evidence="6 7">DSM 21303</strain>
    </source>
</reference>
<dbReference type="SUPFAM" id="SSF53187">
    <property type="entry name" value="Zn-dependent exopeptidases"/>
    <property type="match status" value="1"/>
</dbReference>
<comment type="caution">
    <text evidence="6">The sequence shown here is derived from an EMBL/GenBank/DDBJ whole genome shotgun (WGS) entry which is preliminary data.</text>
</comment>
<organism evidence="6 7">
    <name type="scientific">Thiocapsa imhoffii</name>
    <dbReference type="NCBI Taxonomy" id="382777"/>
    <lineage>
        <taxon>Bacteria</taxon>
        <taxon>Pseudomonadati</taxon>
        <taxon>Pseudomonadota</taxon>
        <taxon>Gammaproteobacteria</taxon>
        <taxon>Chromatiales</taxon>
        <taxon>Chromatiaceae</taxon>
        <taxon>Thiocapsa</taxon>
    </lineage>
</organism>
<dbReference type="Proteomes" id="UP001138802">
    <property type="component" value="Unassembled WGS sequence"/>
</dbReference>
<evidence type="ECO:0000313" key="6">
    <source>
        <dbReference type="EMBL" id="MBK1643441.1"/>
    </source>
</evidence>
<dbReference type="RefSeq" id="WP_200386199.1">
    <property type="nucleotide sequence ID" value="NZ_NRSD01000001.1"/>
</dbReference>
<dbReference type="EMBL" id="NRSD01000001">
    <property type="protein sequence ID" value="MBK1643441.1"/>
    <property type="molecule type" value="Genomic_DNA"/>
</dbReference>
<keyword evidence="2" id="KW-0479">Metal-binding</keyword>
<keyword evidence="3" id="KW-0378">Hydrolase</keyword>
<gene>
    <name evidence="6" type="ORF">CKO25_01965</name>
</gene>
<evidence type="ECO:0000259" key="5">
    <source>
        <dbReference type="Pfam" id="PF24827"/>
    </source>
</evidence>
<evidence type="ECO:0000256" key="3">
    <source>
        <dbReference type="ARBA" id="ARBA00022801"/>
    </source>
</evidence>
<dbReference type="GO" id="GO:0046872">
    <property type="term" value="F:metal ion binding"/>
    <property type="evidence" value="ECO:0007669"/>
    <property type="project" value="UniProtKB-KW"/>
</dbReference>
<accession>A0A9X0WEX0</accession>
<feature type="domain" description="Succinylglutamate desuccinylase/Aspartoacylase catalytic" evidence="5">
    <location>
        <begin position="39"/>
        <end position="203"/>
    </location>
</feature>
<comment type="cofactor">
    <cofactor evidence="1">
        <name>Zn(2+)</name>
        <dbReference type="ChEBI" id="CHEBI:29105"/>
    </cofactor>
</comment>
<name>A0A9X0WEX0_9GAMM</name>
<protein>
    <submittedName>
        <fullName evidence="6">Peptidase M14</fullName>
    </submittedName>
</protein>
<evidence type="ECO:0000256" key="2">
    <source>
        <dbReference type="ARBA" id="ARBA00022723"/>
    </source>
</evidence>
<keyword evidence="4" id="KW-0862">Zinc</keyword>
<evidence type="ECO:0000313" key="7">
    <source>
        <dbReference type="Proteomes" id="UP001138802"/>
    </source>
</evidence>
<dbReference type="InterPro" id="IPR055438">
    <property type="entry name" value="AstE_AspA_cat"/>
</dbReference>
<dbReference type="Gene3D" id="3.40.630.10">
    <property type="entry name" value="Zn peptidases"/>
    <property type="match status" value="1"/>
</dbReference>
<dbReference type="GO" id="GO:0016788">
    <property type="term" value="F:hydrolase activity, acting on ester bonds"/>
    <property type="evidence" value="ECO:0007669"/>
    <property type="project" value="InterPro"/>
</dbReference>